<keyword evidence="3 6" id="KW-0489">Methyltransferase</keyword>
<keyword evidence="1 6" id="KW-0963">Cytoplasm</keyword>
<dbReference type="SUPFAM" id="SSF53335">
    <property type="entry name" value="S-adenosyl-L-methionine-dependent methyltransferases"/>
    <property type="match status" value="1"/>
</dbReference>
<dbReference type="AlphaFoldDB" id="A0A3S8UC54"/>
<dbReference type="GO" id="GO:0005829">
    <property type="term" value="C:cytosol"/>
    <property type="evidence" value="ECO:0007669"/>
    <property type="project" value="TreeGrafter"/>
</dbReference>
<dbReference type="EMBL" id="CP034328">
    <property type="protein sequence ID" value="AZL61128.1"/>
    <property type="molecule type" value="Genomic_DNA"/>
</dbReference>
<evidence type="ECO:0000256" key="1">
    <source>
        <dbReference type="ARBA" id="ARBA00022490"/>
    </source>
</evidence>
<sequence>MELQVGGQNVSRETIESLRAFEALVKRWNAAINLVSKATLPVLWDRHIVDSAQLFSHLPATAQHWADFGAGGGFPGLVIAILARGAGRDLRVTLVESDARKATFLRQAAQALGLSVVVVNKRIESMESLQADVVSARALAPLDALLEFAAVHLREGGTAIFPKGARHTEELTAARAQWSFDVDTHSSQSEPGAAILIIRNIERAKQN</sequence>
<accession>A0A3S8UC54</accession>
<feature type="binding site" evidence="6">
    <location>
        <position position="69"/>
    </location>
    <ligand>
        <name>S-adenosyl-L-methionine</name>
        <dbReference type="ChEBI" id="CHEBI:59789"/>
    </ligand>
</feature>
<evidence type="ECO:0000256" key="6">
    <source>
        <dbReference type="HAMAP-Rule" id="MF_00074"/>
    </source>
</evidence>
<comment type="similarity">
    <text evidence="6">Belongs to the methyltransferase superfamily. RNA methyltransferase RsmG family.</text>
</comment>
<dbReference type="HAMAP" id="MF_00074">
    <property type="entry name" value="16SrRNA_methyltr_G"/>
    <property type="match status" value="1"/>
</dbReference>
<dbReference type="PIRSF" id="PIRSF003078">
    <property type="entry name" value="GidB"/>
    <property type="match status" value="1"/>
</dbReference>
<comment type="catalytic activity">
    <reaction evidence="6">
        <text>guanosine(527) in 16S rRNA + S-adenosyl-L-methionine = N(7)-methylguanosine(527) in 16S rRNA + S-adenosyl-L-homocysteine</text>
        <dbReference type="Rhea" id="RHEA:42732"/>
        <dbReference type="Rhea" id="RHEA-COMP:10209"/>
        <dbReference type="Rhea" id="RHEA-COMP:10210"/>
        <dbReference type="ChEBI" id="CHEBI:57856"/>
        <dbReference type="ChEBI" id="CHEBI:59789"/>
        <dbReference type="ChEBI" id="CHEBI:74269"/>
        <dbReference type="ChEBI" id="CHEBI:74480"/>
        <dbReference type="EC" id="2.1.1.170"/>
    </reaction>
</comment>
<dbReference type="NCBIfam" id="TIGR00138">
    <property type="entry name" value="rsmG_gidB"/>
    <property type="match status" value="1"/>
</dbReference>
<evidence type="ECO:0000256" key="3">
    <source>
        <dbReference type="ARBA" id="ARBA00022603"/>
    </source>
</evidence>
<keyword evidence="2 6" id="KW-0698">rRNA processing</keyword>
<keyword evidence="8" id="KW-1185">Reference proteome</keyword>
<evidence type="ECO:0000256" key="4">
    <source>
        <dbReference type="ARBA" id="ARBA00022679"/>
    </source>
</evidence>
<dbReference type="Pfam" id="PF02527">
    <property type="entry name" value="GidB"/>
    <property type="match status" value="1"/>
</dbReference>
<protein>
    <recommendedName>
        <fullName evidence="6">Ribosomal RNA small subunit methyltransferase G</fullName>
        <ecNumber evidence="6">2.1.1.170</ecNumber>
    </recommendedName>
    <alternativeName>
        <fullName evidence="6">16S rRNA 7-methylguanosine methyltransferase</fullName>
        <shortName evidence="6">16S rRNA m7G methyltransferase</shortName>
    </alternativeName>
</protein>
<comment type="caution">
    <text evidence="6">Lacks conserved residue(s) required for the propagation of feature annotation.</text>
</comment>
<keyword evidence="4 6" id="KW-0808">Transferase</keyword>
<feature type="binding site" evidence="6">
    <location>
        <position position="137"/>
    </location>
    <ligand>
        <name>S-adenosyl-L-methionine</name>
        <dbReference type="ChEBI" id="CHEBI:59789"/>
    </ligand>
</feature>
<dbReference type="GO" id="GO:0070043">
    <property type="term" value="F:rRNA (guanine-N7-)-methyltransferase activity"/>
    <property type="evidence" value="ECO:0007669"/>
    <property type="project" value="UniProtKB-UniRule"/>
</dbReference>
<keyword evidence="5 6" id="KW-0949">S-adenosyl-L-methionine</keyword>
<organism evidence="7 8">
    <name type="scientific">Tabrizicola piscis</name>
    <dbReference type="NCBI Taxonomy" id="2494374"/>
    <lineage>
        <taxon>Bacteria</taxon>
        <taxon>Pseudomonadati</taxon>
        <taxon>Pseudomonadota</taxon>
        <taxon>Alphaproteobacteria</taxon>
        <taxon>Rhodobacterales</taxon>
        <taxon>Paracoccaceae</taxon>
        <taxon>Tabrizicola</taxon>
    </lineage>
</organism>
<dbReference type="InterPro" id="IPR003682">
    <property type="entry name" value="rRNA_ssu_MeTfrase_G"/>
</dbReference>
<feature type="binding site" evidence="6">
    <location>
        <begin position="123"/>
        <end position="124"/>
    </location>
    <ligand>
        <name>S-adenosyl-L-methionine</name>
        <dbReference type="ChEBI" id="CHEBI:59789"/>
    </ligand>
</feature>
<name>A0A3S8UC54_9RHOB</name>
<comment type="function">
    <text evidence="6">Specifically methylates the N7 position of guanine in position 527 of 16S rRNA.</text>
</comment>
<dbReference type="PANTHER" id="PTHR31760:SF0">
    <property type="entry name" value="S-ADENOSYL-L-METHIONINE-DEPENDENT METHYLTRANSFERASES SUPERFAMILY PROTEIN"/>
    <property type="match status" value="1"/>
</dbReference>
<dbReference type="InterPro" id="IPR029063">
    <property type="entry name" value="SAM-dependent_MTases_sf"/>
</dbReference>
<reference evidence="7 8" key="1">
    <citation type="submission" date="2018-12" db="EMBL/GenBank/DDBJ databases">
        <title>Complete genome sequencing of Tabrizicola sp. K13M18.</title>
        <authorList>
            <person name="Bae J.-W."/>
        </authorList>
    </citation>
    <scope>NUCLEOTIDE SEQUENCE [LARGE SCALE GENOMIC DNA]</scope>
    <source>
        <strain evidence="7 8">K13M18</strain>
    </source>
</reference>
<evidence type="ECO:0000313" key="8">
    <source>
        <dbReference type="Proteomes" id="UP000282002"/>
    </source>
</evidence>
<feature type="binding site" evidence="6">
    <location>
        <position position="74"/>
    </location>
    <ligand>
        <name>S-adenosyl-L-methionine</name>
        <dbReference type="ChEBI" id="CHEBI:59789"/>
    </ligand>
</feature>
<evidence type="ECO:0000256" key="2">
    <source>
        <dbReference type="ARBA" id="ARBA00022552"/>
    </source>
</evidence>
<dbReference type="KEGG" id="taw:EI545_10820"/>
<dbReference type="EC" id="2.1.1.170" evidence="6"/>
<dbReference type="PANTHER" id="PTHR31760">
    <property type="entry name" value="S-ADENOSYL-L-METHIONINE-DEPENDENT METHYLTRANSFERASES SUPERFAMILY PROTEIN"/>
    <property type="match status" value="1"/>
</dbReference>
<evidence type="ECO:0000256" key="5">
    <source>
        <dbReference type="ARBA" id="ARBA00022691"/>
    </source>
</evidence>
<dbReference type="Proteomes" id="UP000282002">
    <property type="component" value="Chromosome"/>
</dbReference>
<proteinExistence type="inferred from homology"/>
<gene>
    <name evidence="6 7" type="primary">rsmG</name>
    <name evidence="7" type="ORF">EI545_10820</name>
</gene>
<dbReference type="Gene3D" id="3.40.50.150">
    <property type="entry name" value="Vaccinia Virus protein VP39"/>
    <property type="match status" value="1"/>
</dbReference>
<evidence type="ECO:0000313" key="7">
    <source>
        <dbReference type="EMBL" id="AZL61128.1"/>
    </source>
</evidence>
<dbReference type="OrthoDB" id="9808773at2"/>
<comment type="subcellular location">
    <subcellularLocation>
        <location evidence="6">Cytoplasm</location>
    </subcellularLocation>
</comment>